<feature type="compositionally biased region" description="Low complexity" evidence="2">
    <location>
        <begin position="21"/>
        <end position="33"/>
    </location>
</feature>
<keyword evidence="1" id="KW-0560">Oxidoreductase</keyword>
<dbReference type="EMBL" id="CP132508">
    <property type="protein sequence ID" value="WPD19572.1"/>
    <property type="molecule type" value="Genomic_DNA"/>
</dbReference>
<feature type="compositionally biased region" description="Basic and acidic residues" evidence="2">
    <location>
        <begin position="34"/>
        <end position="44"/>
    </location>
</feature>
<feature type="domain" description="FAD dependent oxidoreductase" evidence="3">
    <location>
        <begin position="65"/>
        <end position="113"/>
    </location>
</feature>
<feature type="region of interest" description="Disordered" evidence="2">
    <location>
        <begin position="1"/>
        <end position="61"/>
    </location>
</feature>
<dbReference type="SUPFAM" id="SSF51905">
    <property type="entry name" value="FAD/NAD(P)-binding domain"/>
    <property type="match status" value="1"/>
</dbReference>
<feature type="domain" description="FAD dependent oxidoreductase" evidence="3">
    <location>
        <begin position="153"/>
        <end position="386"/>
    </location>
</feature>
<dbReference type="PANTHER" id="PTHR13847">
    <property type="entry name" value="SARCOSINE DEHYDROGENASE-RELATED"/>
    <property type="match status" value="1"/>
</dbReference>
<name>A0ABZ0QPZ3_9FIRM</name>
<dbReference type="InterPro" id="IPR006076">
    <property type="entry name" value="FAD-dep_OxRdtase"/>
</dbReference>
<evidence type="ECO:0000256" key="2">
    <source>
        <dbReference type="SAM" id="MobiDB-lite"/>
    </source>
</evidence>
<accession>A0ABZ0QPZ3</accession>
<keyword evidence="5" id="KW-1185">Reference proteome</keyword>
<dbReference type="Gene3D" id="3.50.50.60">
    <property type="entry name" value="FAD/NAD(P)-binding domain"/>
    <property type="match status" value="2"/>
</dbReference>
<evidence type="ECO:0000313" key="5">
    <source>
        <dbReference type="Proteomes" id="UP001304683"/>
    </source>
</evidence>
<evidence type="ECO:0000256" key="1">
    <source>
        <dbReference type="ARBA" id="ARBA00023002"/>
    </source>
</evidence>
<dbReference type="Gene3D" id="3.30.9.10">
    <property type="entry name" value="D-Amino Acid Oxidase, subunit A, domain 2"/>
    <property type="match status" value="1"/>
</dbReference>
<dbReference type="InterPro" id="IPR036188">
    <property type="entry name" value="FAD/NAD-bd_sf"/>
</dbReference>
<evidence type="ECO:0000313" key="4">
    <source>
        <dbReference type="EMBL" id="WPD19572.1"/>
    </source>
</evidence>
<proteinExistence type="predicted"/>
<dbReference type="RefSeq" id="WP_318751079.1">
    <property type="nucleotide sequence ID" value="NZ_CP132508.1"/>
</dbReference>
<organism evidence="4 5">
    <name type="scientific">Thermaerobacter composti</name>
    <dbReference type="NCBI Taxonomy" id="554949"/>
    <lineage>
        <taxon>Bacteria</taxon>
        <taxon>Bacillati</taxon>
        <taxon>Bacillota</taxon>
        <taxon>Clostridia</taxon>
        <taxon>Eubacteriales</taxon>
        <taxon>Clostridiales Family XVII. Incertae Sedis</taxon>
        <taxon>Thermaerobacter</taxon>
    </lineage>
</organism>
<dbReference type="PANTHER" id="PTHR13847:SF287">
    <property type="entry name" value="FAD-DEPENDENT OXIDOREDUCTASE DOMAIN-CONTAINING PROTEIN 1"/>
    <property type="match status" value="1"/>
</dbReference>
<dbReference type="Proteomes" id="UP001304683">
    <property type="component" value="Chromosome"/>
</dbReference>
<dbReference type="Pfam" id="PF01266">
    <property type="entry name" value="DAO"/>
    <property type="match status" value="2"/>
</dbReference>
<protein>
    <submittedName>
        <fullName evidence="4">FAD-dependent oxidoreductase</fullName>
    </submittedName>
</protein>
<gene>
    <name evidence="4" type="ORF">Q5761_02570</name>
</gene>
<sequence length="401" mass="41885">MEQPHPMGSPRTRPDAVGPHAGPAAEDAETAAAGRRDGRADQRRPGRGIGPEATGGTAAGDLPPVVVAGGGIVGTAVAFVLQRSVPVVLVEEGDFPGLGETRDAVGILKASVGHPVLDAFAQCTWAFAVAQHRHPRSPLRLTFARLDGHPGRAAFVDHLLLLDAMYLAARRAGLRLLTRTRVMAPVLAGDRVTGVRVARAGGGPQATRPAADRPAGHPVEGWDDVVPASALVLAPGPRPESLAMDGLPRGFASRFVPVKDVVIPFRLPATVETPPAVFTRRSLIWRFALGIEARTLLAAARLEGDWSPPSFDELVALVEDLVERFDLTGEAQLDRVRTLIDLRGPDGLPFVGAVAPWGGARGLFVAAGFGLEGLSTALGAAHAIAAAVLADLADRRLIPGR</sequence>
<reference evidence="4 5" key="1">
    <citation type="submission" date="2023-08" db="EMBL/GenBank/DDBJ databases">
        <title>Genome sequence of Thermaerobacter compostii strain Ins1, a spore-forming filamentous bacterium isolated from a deep geothermal reservoir.</title>
        <authorList>
            <person name="Bregnard D."/>
            <person name="Gonzalez D."/>
            <person name="Junier P."/>
        </authorList>
    </citation>
    <scope>NUCLEOTIDE SEQUENCE [LARGE SCALE GENOMIC DNA]</scope>
    <source>
        <strain evidence="4 5">Ins1</strain>
    </source>
</reference>
<evidence type="ECO:0000259" key="3">
    <source>
        <dbReference type="Pfam" id="PF01266"/>
    </source>
</evidence>